<keyword evidence="2" id="KW-0732">Signal</keyword>
<evidence type="ECO:0000313" key="5">
    <source>
        <dbReference type="Proteomes" id="UP001629156"/>
    </source>
</evidence>
<keyword evidence="1 4" id="KW-0413">Isomerase</keyword>
<dbReference type="InterPro" id="IPR046357">
    <property type="entry name" value="PPIase_dom_sf"/>
</dbReference>
<proteinExistence type="predicted"/>
<dbReference type="RefSeq" id="WP_408085070.1">
    <property type="nucleotide sequence ID" value="NZ_JBELPZ010000009.1"/>
</dbReference>
<dbReference type="PROSITE" id="PS50198">
    <property type="entry name" value="PPIC_PPIASE_2"/>
    <property type="match status" value="2"/>
</dbReference>
<feature type="domain" description="PpiC" evidence="3">
    <location>
        <begin position="134"/>
        <end position="236"/>
    </location>
</feature>
<keyword evidence="1" id="KW-0697">Rotamase</keyword>
<reference evidence="4 5" key="1">
    <citation type="submission" date="2024-06" db="EMBL/GenBank/DDBJ databases">
        <authorList>
            <person name="Kaempfer P."/>
            <person name="Viver T."/>
        </authorList>
    </citation>
    <scope>NUCLEOTIDE SEQUENCE [LARGE SCALE GENOMIC DNA]</scope>
    <source>
        <strain evidence="4 5">ST-119</strain>
    </source>
</reference>
<dbReference type="EC" id="5.2.1.8" evidence="4"/>
<feature type="signal peptide" evidence="2">
    <location>
        <begin position="1"/>
        <end position="18"/>
    </location>
</feature>
<dbReference type="SUPFAM" id="SSF54534">
    <property type="entry name" value="FKBP-like"/>
    <property type="match status" value="2"/>
</dbReference>
<comment type="caution">
    <text evidence="4">The sequence shown here is derived from an EMBL/GenBank/DDBJ whole genome shotgun (WGS) entry which is preliminary data.</text>
</comment>
<keyword evidence="5" id="KW-1185">Reference proteome</keyword>
<evidence type="ECO:0000313" key="4">
    <source>
        <dbReference type="EMBL" id="MFL9844816.1"/>
    </source>
</evidence>
<dbReference type="PROSITE" id="PS51257">
    <property type="entry name" value="PROKAR_LIPOPROTEIN"/>
    <property type="match status" value="1"/>
</dbReference>
<dbReference type="Pfam" id="PF00639">
    <property type="entry name" value="Rotamase"/>
    <property type="match status" value="1"/>
</dbReference>
<dbReference type="EMBL" id="JBELPZ010000009">
    <property type="protein sequence ID" value="MFL9844816.1"/>
    <property type="molecule type" value="Genomic_DNA"/>
</dbReference>
<dbReference type="Pfam" id="PF13616">
    <property type="entry name" value="Rotamase_3"/>
    <property type="match status" value="1"/>
</dbReference>
<evidence type="ECO:0000256" key="1">
    <source>
        <dbReference type="PROSITE-ProRule" id="PRU00278"/>
    </source>
</evidence>
<evidence type="ECO:0000256" key="2">
    <source>
        <dbReference type="SAM" id="SignalP"/>
    </source>
</evidence>
<name>A0ABW8Z096_9FLAO</name>
<organism evidence="4 5">
    <name type="scientific">Flavobacterium rhizosphaerae</name>
    <dbReference type="NCBI Taxonomy" id="3163298"/>
    <lineage>
        <taxon>Bacteria</taxon>
        <taxon>Pseudomonadati</taxon>
        <taxon>Bacteroidota</taxon>
        <taxon>Flavobacteriia</taxon>
        <taxon>Flavobacteriales</taxon>
        <taxon>Flavobacteriaceae</taxon>
        <taxon>Flavobacterium</taxon>
    </lineage>
</organism>
<accession>A0ABW8Z096</accession>
<dbReference type="PANTHER" id="PTHR47245:SF2">
    <property type="entry name" value="PEPTIDYL-PROLYL CIS-TRANS ISOMERASE HP_0175-RELATED"/>
    <property type="match status" value="1"/>
</dbReference>
<feature type="chain" id="PRO_5045302138" evidence="2">
    <location>
        <begin position="19"/>
        <end position="668"/>
    </location>
</feature>
<dbReference type="GO" id="GO:0003755">
    <property type="term" value="F:peptidyl-prolyl cis-trans isomerase activity"/>
    <property type="evidence" value="ECO:0007669"/>
    <property type="project" value="UniProtKB-EC"/>
</dbReference>
<gene>
    <name evidence="4" type="ORF">ABS766_10345</name>
</gene>
<dbReference type="InterPro" id="IPR000297">
    <property type="entry name" value="PPIase_PpiC"/>
</dbReference>
<evidence type="ECO:0000259" key="3">
    <source>
        <dbReference type="PROSITE" id="PS50198"/>
    </source>
</evidence>
<dbReference type="Proteomes" id="UP001629156">
    <property type="component" value="Unassembled WGS sequence"/>
</dbReference>
<dbReference type="Pfam" id="PF13145">
    <property type="entry name" value="Rotamase_2"/>
    <property type="match status" value="1"/>
</dbReference>
<dbReference type="PANTHER" id="PTHR47245">
    <property type="entry name" value="PEPTIDYLPROLYL ISOMERASE"/>
    <property type="match status" value="1"/>
</dbReference>
<dbReference type="Gene3D" id="3.10.50.40">
    <property type="match status" value="2"/>
</dbReference>
<feature type="domain" description="PpiC" evidence="3">
    <location>
        <begin position="241"/>
        <end position="345"/>
    </location>
</feature>
<dbReference type="InterPro" id="IPR050245">
    <property type="entry name" value="PrsA_foldase"/>
</dbReference>
<sequence>MKLNQVFSGLLLTTLLVAGCKSTQSTTTSAPSPNANKEVLFTIDGTPYYTDEFVRVYNKNLDLVKDDSQKDLDNYLDLFIGYKLKVKKAEKLGLQEDKKYQGELKSYRTQLAKNYLTDTKVTDELIEEAYNRSGKEIKASHILFLADENASPADTLKAYNKAVEVRKKALAGEDFGKLAQQYSEDPSAKENKGDLGYFSVFRMVYPFENGAYNTPKGQISEPVRTRFGYHIIKVDDVRENRGDIQVAHIMLLSPKDGNPEDAAKVKSRIDEIYQKLQQGEDFSSLAKQFSDDKTSAEAGGELPKFSSGELTSTDFENQAFSLKNPGDITKPFKTQFGWHIIKLMNKYPVKTLEEVKPDFENRIRRDDRSKLIAASMTKKLREKYSIKTDQDLYAKVEKAFNDSLYSHKWSIPANADSYNKTLLTINNDKNLTGKEFLQYAHSQQRTGAWPRPLSRAVNDLYERYKDEQLSAYYNDNLENEFPEFAATMQEYRDGLLLFDLMEKEIWNKAKTDTIGLQKYYNAHKDNYLWKQRAEAEVFSSTDEKAAQEARKYLTEGKDAAFIKQKLNTGKITIMEKSGTFEKGSSDFPESAGWHEGISDVIKQDGYYYVVNEKKVLPAGPKSFEESKGRVINDYQQYLENTWVDDLKKEFTIKVNQDVFEKVKKELNQ</sequence>
<protein>
    <submittedName>
        <fullName evidence="4">Peptidylprolyl isomerase</fullName>
        <ecNumber evidence="4">5.2.1.8</ecNumber>
    </submittedName>
</protein>